<evidence type="ECO:0000256" key="2">
    <source>
        <dbReference type="ARBA" id="ARBA00023235"/>
    </source>
</evidence>
<accession>A0A6G7WJ92</accession>
<comment type="function">
    <text evidence="3">Catalyzes the reversible conversion of ribose-5-phosphate to ribulose 5-phosphate.</text>
</comment>
<protein>
    <recommendedName>
        <fullName evidence="3">Ribose-5-phosphate isomerase A</fullName>
        <ecNumber evidence="3">5.3.1.6</ecNumber>
    </recommendedName>
    <alternativeName>
        <fullName evidence="3">Phosphoriboisomerase A</fullName>
        <shortName evidence="3">PRI</shortName>
    </alternativeName>
</protein>
<dbReference type="GeneID" id="94553615"/>
<evidence type="ECO:0000313" key="4">
    <source>
        <dbReference type="EMBL" id="QIK52343.1"/>
    </source>
</evidence>
<dbReference type="FunFam" id="3.40.50.1360:FF:000001">
    <property type="entry name" value="Ribose-5-phosphate isomerase A"/>
    <property type="match status" value="1"/>
</dbReference>
<feature type="binding site" evidence="3">
    <location>
        <begin position="25"/>
        <end position="28"/>
    </location>
    <ligand>
        <name>substrate</name>
    </ligand>
</feature>
<keyword evidence="2 3" id="KW-0413">Isomerase</keyword>
<comment type="subunit">
    <text evidence="3">Homodimer.</text>
</comment>
<dbReference type="HAMAP" id="MF_00170">
    <property type="entry name" value="Rib_5P_isom_A"/>
    <property type="match status" value="1"/>
</dbReference>
<dbReference type="Gene3D" id="3.40.50.1360">
    <property type="match status" value="1"/>
</dbReference>
<dbReference type="NCBIfam" id="NF001924">
    <property type="entry name" value="PRK00702.1"/>
    <property type="match status" value="1"/>
</dbReference>
<dbReference type="CDD" id="cd01398">
    <property type="entry name" value="RPI_A"/>
    <property type="match status" value="1"/>
</dbReference>
<comment type="similarity">
    <text evidence="3">Belongs to the ribose 5-phosphate isomerase family.</text>
</comment>
<proteinExistence type="inferred from homology"/>
<feature type="binding site" evidence="3">
    <location>
        <position position="121"/>
    </location>
    <ligand>
        <name>substrate</name>
    </ligand>
</feature>
<dbReference type="GO" id="GO:0005829">
    <property type="term" value="C:cytosol"/>
    <property type="evidence" value="ECO:0007669"/>
    <property type="project" value="TreeGrafter"/>
</dbReference>
<dbReference type="Proteomes" id="UP000501830">
    <property type="component" value="Chromosome"/>
</dbReference>
<dbReference type="PANTHER" id="PTHR11934">
    <property type="entry name" value="RIBOSE-5-PHOSPHATE ISOMERASE"/>
    <property type="match status" value="1"/>
</dbReference>
<reference evidence="4 5" key="1">
    <citation type="journal article" date="2017" name="Int. J. Syst. Evol. Microbiol.">
        <title>Jeotgalibaca porci sp. nov. and Jeotgalibaca arthritidis sp. nov., isolated from pigs, and emended description of the genus Jeotgalibaca.</title>
        <authorList>
            <person name="Zamora L."/>
            <person name="Perez-Sancho M."/>
            <person name="Dominguez L."/>
            <person name="Fernandez-Garayzabal J.F."/>
            <person name="Vela A.I."/>
        </authorList>
    </citation>
    <scope>NUCLEOTIDE SEQUENCE [LARGE SCALE GENOMIC DNA]</scope>
    <source>
        <strain evidence="4 5">CCUG 69148</strain>
    </source>
</reference>
<comment type="catalytic activity">
    <reaction evidence="1 3">
        <text>aldehydo-D-ribose 5-phosphate = D-ribulose 5-phosphate</text>
        <dbReference type="Rhea" id="RHEA:14657"/>
        <dbReference type="ChEBI" id="CHEBI:58121"/>
        <dbReference type="ChEBI" id="CHEBI:58273"/>
        <dbReference type="EC" id="5.3.1.6"/>
    </reaction>
</comment>
<dbReference type="InterPro" id="IPR004788">
    <property type="entry name" value="Ribose5P_isomerase_type_A"/>
</dbReference>
<feature type="active site" description="Proton acceptor" evidence="3">
    <location>
        <position position="103"/>
    </location>
</feature>
<organism evidence="4 5">
    <name type="scientific">Jeotgalibaca porci</name>
    <dbReference type="NCBI Taxonomy" id="1868793"/>
    <lineage>
        <taxon>Bacteria</taxon>
        <taxon>Bacillati</taxon>
        <taxon>Bacillota</taxon>
        <taxon>Bacilli</taxon>
        <taxon>Lactobacillales</taxon>
        <taxon>Carnobacteriaceae</taxon>
        <taxon>Jeotgalibaca</taxon>
    </lineage>
</organism>
<dbReference type="GO" id="GO:0006014">
    <property type="term" value="P:D-ribose metabolic process"/>
    <property type="evidence" value="ECO:0007669"/>
    <property type="project" value="TreeGrafter"/>
</dbReference>
<dbReference type="InterPro" id="IPR037171">
    <property type="entry name" value="NagB/RpiA_transferase-like"/>
</dbReference>
<dbReference type="UniPathway" id="UPA00115">
    <property type="reaction ID" value="UER00412"/>
</dbReference>
<evidence type="ECO:0000256" key="1">
    <source>
        <dbReference type="ARBA" id="ARBA00001713"/>
    </source>
</evidence>
<keyword evidence="5" id="KW-1185">Reference proteome</keyword>
<dbReference type="NCBIfam" id="TIGR00021">
    <property type="entry name" value="rpiA"/>
    <property type="match status" value="1"/>
</dbReference>
<dbReference type="EC" id="5.3.1.6" evidence="3"/>
<name>A0A6G7WJ92_9LACT</name>
<dbReference type="GO" id="GO:0009052">
    <property type="term" value="P:pentose-phosphate shunt, non-oxidative branch"/>
    <property type="evidence" value="ECO:0007669"/>
    <property type="project" value="UniProtKB-UniRule"/>
</dbReference>
<feature type="binding site" evidence="3">
    <location>
        <begin position="81"/>
        <end position="84"/>
    </location>
    <ligand>
        <name>substrate</name>
    </ligand>
</feature>
<feature type="binding site" evidence="3">
    <location>
        <begin position="94"/>
        <end position="97"/>
    </location>
    <ligand>
        <name>substrate</name>
    </ligand>
</feature>
<dbReference type="KEGG" id="jpo:G7058_09985"/>
<dbReference type="GO" id="GO:0004751">
    <property type="term" value="F:ribose-5-phosphate isomerase activity"/>
    <property type="evidence" value="ECO:0007669"/>
    <property type="project" value="UniProtKB-UniRule"/>
</dbReference>
<evidence type="ECO:0000256" key="3">
    <source>
        <dbReference type="HAMAP-Rule" id="MF_00170"/>
    </source>
</evidence>
<dbReference type="RefSeq" id="WP_166063404.1">
    <property type="nucleotide sequence ID" value="NZ_CP049889.1"/>
</dbReference>
<evidence type="ECO:0000313" key="5">
    <source>
        <dbReference type="Proteomes" id="UP000501830"/>
    </source>
</evidence>
<dbReference type="SUPFAM" id="SSF75445">
    <property type="entry name" value="D-ribose-5-phosphate isomerase (RpiA), lid domain"/>
    <property type="match status" value="1"/>
</dbReference>
<dbReference type="EMBL" id="CP049889">
    <property type="protein sequence ID" value="QIK52343.1"/>
    <property type="molecule type" value="Genomic_DNA"/>
</dbReference>
<gene>
    <name evidence="3 4" type="primary">rpiA</name>
    <name evidence="4" type="ORF">G7058_09985</name>
</gene>
<sequence>MELKKAVGLKAAEYIKSGMIVGLGTGSTAYYFVEEIGRRVKEEGLEVTGVTTSIRTKEQALSLGIPLKNIDDVTHVDITVDGADEISTDFHGIKGGGGAHLIEKIVASNSKEIIWIVDDSKMVDKLGAFPLPLEVIKYGSQQVFNHLEEKGYKPAFRMDEAGGKYLTDEDNYIIDLHLGTIENPTALEAELNQMVGVVEHGLFLNMVTRVLVGSADGVQDIAIGRQYYSEGK</sequence>
<dbReference type="InterPro" id="IPR020672">
    <property type="entry name" value="Ribose5P_isomerase_typA_subgr"/>
</dbReference>
<dbReference type="AlphaFoldDB" id="A0A6G7WJ92"/>
<comment type="pathway">
    <text evidence="3">Carbohydrate degradation; pentose phosphate pathway; D-ribose 5-phosphate from D-ribulose 5-phosphate (non-oxidative stage): step 1/1.</text>
</comment>
<dbReference type="PANTHER" id="PTHR11934:SF0">
    <property type="entry name" value="RIBOSE-5-PHOSPHATE ISOMERASE"/>
    <property type="match status" value="1"/>
</dbReference>
<dbReference type="Pfam" id="PF06026">
    <property type="entry name" value="Rib_5-P_isom_A"/>
    <property type="match status" value="1"/>
</dbReference>
<dbReference type="Gene3D" id="3.30.70.260">
    <property type="match status" value="1"/>
</dbReference>
<dbReference type="SUPFAM" id="SSF100950">
    <property type="entry name" value="NagB/RpiA/CoA transferase-like"/>
    <property type="match status" value="1"/>
</dbReference>